<evidence type="ECO:0000256" key="1">
    <source>
        <dbReference type="SAM" id="MobiDB-lite"/>
    </source>
</evidence>
<dbReference type="RefSeq" id="WP_203853807.1">
    <property type="nucleotide sequence ID" value="NZ_BAAAVW010000038.1"/>
</dbReference>
<proteinExistence type="predicted"/>
<feature type="transmembrane region" description="Helical" evidence="2">
    <location>
        <begin position="46"/>
        <end position="67"/>
    </location>
</feature>
<keyword evidence="2" id="KW-0812">Transmembrane</keyword>
<evidence type="ECO:0000313" key="3">
    <source>
        <dbReference type="EMBL" id="GIG52212.1"/>
    </source>
</evidence>
<organism evidence="3 4">
    <name type="scientific">Dactylosporangium siamense</name>
    <dbReference type="NCBI Taxonomy" id="685454"/>
    <lineage>
        <taxon>Bacteria</taxon>
        <taxon>Bacillati</taxon>
        <taxon>Actinomycetota</taxon>
        <taxon>Actinomycetes</taxon>
        <taxon>Micromonosporales</taxon>
        <taxon>Micromonosporaceae</taxon>
        <taxon>Dactylosporangium</taxon>
    </lineage>
</organism>
<evidence type="ECO:0000256" key="2">
    <source>
        <dbReference type="SAM" id="Phobius"/>
    </source>
</evidence>
<feature type="transmembrane region" description="Helical" evidence="2">
    <location>
        <begin position="101"/>
        <end position="124"/>
    </location>
</feature>
<dbReference type="EMBL" id="BONQ01000172">
    <property type="protein sequence ID" value="GIG52212.1"/>
    <property type="molecule type" value="Genomic_DNA"/>
</dbReference>
<feature type="region of interest" description="Disordered" evidence="1">
    <location>
        <begin position="1"/>
        <end position="38"/>
    </location>
</feature>
<accession>A0A919UE58</accession>
<name>A0A919UE58_9ACTN</name>
<sequence>MGSHANADDEIEPAADYKSAPYPTETTHERGVEAPALRPTEARSTALSALYVGAAIWATVGFAIGVIRLDDGPATTSANDATTASSQLTDMLDTAHDGQTILLVLICLLAATVCVAVAQVVHALR</sequence>
<keyword evidence="2" id="KW-0472">Membrane</keyword>
<dbReference type="AlphaFoldDB" id="A0A919UE58"/>
<protein>
    <submittedName>
        <fullName evidence="3">Uncharacterized protein</fullName>
    </submittedName>
</protein>
<keyword evidence="2" id="KW-1133">Transmembrane helix</keyword>
<comment type="caution">
    <text evidence="3">The sequence shown here is derived from an EMBL/GenBank/DDBJ whole genome shotgun (WGS) entry which is preliminary data.</text>
</comment>
<gene>
    <name evidence="3" type="ORF">Dsi01nite_102530</name>
</gene>
<reference evidence="3" key="1">
    <citation type="submission" date="2021-01" db="EMBL/GenBank/DDBJ databases">
        <title>Whole genome shotgun sequence of Dactylosporangium siamense NBRC 106093.</title>
        <authorList>
            <person name="Komaki H."/>
            <person name="Tamura T."/>
        </authorList>
    </citation>
    <scope>NUCLEOTIDE SEQUENCE</scope>
    <source>
        <strain evidence="3">NBRC 106093</strain>
    </source>
</reference>
<keyword evidence="4" id="KW-1185">Reference proteome</keyword>
<dbReference type="Proteomes" id="UP000660611">
    <property type="component" value="Unassembled WGS sequence"/>
</dbReference>
<evidence type="ECO:0000313" key="4">
    <source>
        <dbReference type="Proteomes" id="UP000660611"/>
    </source>
</evidence>